<name>A0ABW4Z9K2_9BACT</name>
<dbReference type="SUPFAM" id="SSF48371">
    <property type="entry name" value="ARM repeat"/>
    <property type="match status" value="1"/>
</dbReference>
<dbReference type="Gene3D" id="2.30.42.10">
    <property type="match status" value="1"/>
</dbReference>
<dbReference type="Pfam" id="PF19805">
    <property type="entry name" value="DUF6288"/>
    <property type="match status" value="1"/>
</dbReference>
<organism evidence="1 2">
    <name type="scientific">Rubritalea tangerina</name>
    <dbReference type="NCBI Taxonomy" id="430798"/>
    <lineage>
        <taxon>Bacteria</taxon>
        <taxon>Pseudomonadati</taxon>
        <taxon>Verrucomicrobiota</taxon>
        <taxon>Verrucomicrobiia</taxon>
        <taxon>Verrucomicrobiales</taxon>
        <taxon>Rubritaleaceae</taxon>
        <taxon>Rubritalea</taxon>
    </lineage>
</organism>
<dbReference type="EMBL" id="JBHUJB010000023">
    <property type="protein sequence ID" value="MFD2158410.1"/>
    <property type="molecule type" value="Genomic_DNA"/>
</dbReference>
<dbReference type="RefSeq" id="WP_377177692.1">
    <property type="nucleotide sequence ID" value="NZ_JBHUJB010000023.1"/>
</dbReference>
<evidence type="ECO:0000313" key="2">
    <source>
        <dbReference type="Proteomes" id="UP001597389"/>
    </source>
</evidence>
<dbReference type="SUPFAM" id="SSF48208">
    <property type="entry name" value="Six-hairpin glycosidases"/>
    <property type="match status" value="1"/>
</dbReference>
<gene>
    <name evidence="1" type="ORF">ACFSW8_05830</name>
</gene>
<dbReference type="Gene3D" id="1.25.10.10">
    <property type="entry name" value="Leucine-rich Repeat Variant"/>
    <property type="match status" value="1"/>
</dbReference>
<sequence>MDPEKVYPRFPIGPTGLYATIEKGGAVTVEQVAASTPAAEAQLMKGDLILAINYKSLKVGDPRVALGTAIAEAEATNGKLVFTIERGGMQKHATVILQKLGGYAEGWPEKCSKSASIIKSTTRYIVESQQENGSYVFGNARPELAGLKGCLASLYLLSTGEPEVLPVVERHVQALIKKLKKQPTTSNWHLGYQGILLAEYYLKTGDRSVLPSLKSLCDQAVRSQVAGGWGHGGIPGPGYVQSGLMSSAGVPVLTTLILANECGVEIDQKAYAQAVKFMYRMVGHGCVPYGDHRSELWWSNTNGRNAMLACAFALFDDPIFQQASGLLATMVVDSYFQPEFGHTGGGFNVMWRGMASVHVPSDRRSSYSRQMRKLEWYYELSRQSGGGFSILPTPPNNVRYAGAAWGSGAIGLTYTAPLRQLRILGGPPTKHSVTRKPPVIQWGTQADRAFLSTEHAKGFGKEELEPHEIYDLTIGKQMGNAQIALYAKHLRHANPLVRSWCARVLKDKNSDETFEVIAKALAHGDPRVRRAGFDIISGYDNWRRPFKSAISRREVSRRFLPAILKTLNNPQSSWWEIDGALFALGRAEPEDIRRHVGLIDQFSKHEEWYLREGAFWALVGLRKSMTGEEFEKLTDMYARSRHVFERSSFDRGFWTILKSDRVVLGELSESAVGRKLGKTMHDIPVVPEYGRAALHEAAHRTMMVAKHFDSRIDEDMIPGIADYLKVWEPYHQHSVWLISGSRWQPGVLKFIGSMGEEAQPIVMELENILKRYDRFDSKRNGKVAGELKGQIQAAVIAWREKHS</sequence>
<dbReference type="Proteomes" id="UP001597389">
    <property type="component" value="Unassembled WGS sequence"/>
</dbReference>
<protein>
    <submittedName>
        <fullName evidence="1">DUF6288 domain-containing protein</fullName>
    </submittedName>
</protein>
<dbReference type="InterPro" id="IPR036034">
    <property type="entry name" value="PDZ_sf"/>
</dbReference>
<accession>A0ABW4Z9K2</accession>
<reference evidence="2" key="1">
    <citation type="journal article" date="2019" name="Int. J. Syst. Evol. Microbiol.">
        <title>The Global Catalogue of Microorganisms (GCM) 10K type strain sequencing project: providing services to taxonomists for standard genome sequencing and annotation.</title>
        <authorList>
            <consortium name="The Broad Institute Genomics Platform"/>
            <consortium name="The Broad Institute Genome Sequencing Center for Infectious Disease"/>
            <person name="Wu L."/>
            <person name="Ma J."/>
        </authorList>
    </citation>
    <scope>NUCLEOTIDE SEQUENCE [LARGE SCALE GENOMIC DNA]</scope>
    <source>
        <strain evidence="2">CCUG 57942</strain>
    </source>
</reference>
<dbReference type="InterPro" id="IPR011989">
    <property type="entry name" value="ARM-like"/>
</dbReference>
<dbReference type="InterPro" id="IPR008928">
    <property type="entry name" value="6-hairpin_glycosidase_sf"/>
</dbReference>
<proteinExistence type="predicted"/>
<comment type="caution">
    <text evidence="1">The sequence shown here is derived from an EMBL/GenBank/DDBJ whole genome shotgun (WGS) entry which is preliminary data.</text>
</comment>
<dbReference type="InterPro" id="IPR016024">
    <property type="entry name" value="ARM-type_fold"/>
</dbReference>
<dbReference type="InterPro" id="IPR046255">
    <property type="entry name" value="DUF6288"/>
</dbReference>
<keyword evidence="2" id="KW-1185">Reference proteome</keyword>
<dbReference type="SUPFAM" id="SSF50156">
    <property type="entry name" value="PDZ domain-like"/>
    <property type="match status" value="1"/>
</dbReference>
<evidence type="ECO:0000313" key="1">
    <source>
        <dbReference type="EMBL" id="MFD2158410.1"/>
    </source>
</evidence>